<evidence type="ECO:0000256" key="3">
    <source>
        <dbReference type="ARBA" id="ARBA00022475"/>
    </source>
</evidence>
<evidence type="ECO:0000256" key="7">
    <source>
        <dbReference type="ARBA" id="ARBA00023136"/>
    </source>
</evidence>
<dbReference type="GO" id="GO:0022857">
    <property type="term" value="F:transmembrane transporter activity"/>
    <property type="evidence" value="ECO:0007669"/>
    <property type="project" value="InterPro"/>
</dbReference>
<dbReference type="RefSeq" id="WP_068885263.1">
    <property type="nucleotide sequence ID" value="NZ_LNTU01000041.1"/>
</dbReference>
<feature type="transmembrane region" description="Helical" evidence="9">
    <location>
        <begin position="100"/>
        <end position="119"/>
    </location>
</feature>
<dbReference type="InterPro" id="IPR052157">
    <property type="entry name" value="BCAA_transport_permease"/>
</dbReference>
<evidence type="ECO:0000256" key="2">
    <source>
        <dbReference type="ARBA" id="ARBA00022448"/>
    </source>
</evidence>
<evidence type="ECO:0000256" key="8">
    <source>
        <dbReference type="ARBA" id="ARBA00037998"/>
    </source>
</evidence>
<dbReference type="CDD" id="cd06582">
    <property type="entry name" value="TM_PBP1_LivH_like"/>
    <property type="match status" value="1"/>
</dbReference>
<evidence type="ECO:0000313" key="11">
    <source>
        <dbReference type="Proteomes" id="UP000070107"/>
    </source>
</evidence>
<protein>
    <submittedName>
        <fullName evidence="10">ABC transporter permease</fullName>
    </submittedName>
</protein>
<feature type="transmembrane region" description="Helical" evidence="9">
    <location>
        <begin position="276"/>
        <end position="297"/>
    </location>
</feature>
<dbReference type="InterPro" id="IPR001851">
    <property type="entry name" value="ABC_transp_permease"/>
</dbReference>
<dbReference type="GO" id="GO:0006865">
    <property type="term" value="P:amino acid transport"/>
    <property type="evidence" value="ECO:0007669"/>
    <property type="project" value="UniProtKB-KW"/>
</dbReference>
<dbReference type="PANTHER" id="PTHR11795:SF445">
    <property type="entry name" value="AMINO ACID ABC TRANSPORTER PERMEASE PROTEIN"/>
    <property type="match status" value="1"/>
</dbReference>
<accession>A0A135HNB2</accession>
<keyword evidence="6 9" id="KW-1133">Transmembrane helix</keyword>
<keyword evidence="4 9" id="KW-0812">Transmembrane</keyword>
<dbReference type="OrthoDB" id="9807115at2"/>
<keyword evidence="7 9" id="KW-0472">Membrane</keyword>
<dbReference type="AlphaFoldDB" id="A0A135HNB2"/>
<sequence length="305" mass="32089">MTELFVQQSVNWITLGSIYALLAIGFSLIFGVLNVIHFSHGDVAMTAPFIALALVQALAVALGASGPVWLVLATIAAVIAVGLIGAVLDKVVIRRFREAPAMMALVATVALGIVIRELIRHLYPQGSNPHAFPRLVSGVAFEITGVSVSWFALLVVGLTTLLVALLFVFLRLTPLGLRIRAASEDRVVARMMGIRDGRVFRATFFIASAIGAIAGLLFASYAGVTRFDFGVMAGLLGFSAAVIGGLGSMPGAIAGGLIIAGIEVLAQTFVPDGASYRLVFVFILVIVVLVFRPAGLLGRTIMEKV</sequence>
<feature type="transmembrane region" description="Helical" evidence="9">
    <location>
        <begin position="199"/>
        <end position="223"/>
    </location>
</feature>
<evidence type="ECO:0000256" key="6">
    <source>
        <dbReference type="ARBA" id="ARBA00022989"/>
    </source>
</evidence>
<evidence type="ECO:0000256" key="1">
    <source>
        <dbReference type="ARBA" id="ARBA00004651"/>
    </source>
</evidence>
<feature type="transmembrane region" description="Helical" evidence="9">
    <location>
        <begin position="68"/>
        <end position="88"/>
    </location>
</feature>
<dbReference type="Proteomes" id="UP000070107">
    <property type="component" value="Unassembled WGS sequence"/>
</dbReference>
<evidence type="ECO:0000313" key="10">
    <source>
        <dbReference type="EMBL" id="KXF74691.1"/>
    </source>
</evidence>
<gene>
    <name evidence="10" type="ORF">ATN84_22615</name>
</gene>
<dbReference type="EMBL" id="LNTU01000041">
    <property type="protein sequence ID" value="KXF74691.1"/>
    <property type="molecule type" value="Genomic_DNA"/>
</dbReference>
<feature type="transmembrane region" description="Helical" evidence="9">
    <location>
        <begin position="139"/>
        <end position="170"/>
    </location>
</feature>
<feature type="transmembrane region" description="Helical" evidence="9">
    <location>
        <begin position="43"/>
        <end position="62"/>
    </location>
</feature>
<name>A0A135HNB2_9HYPH</name>
<proteinExistence type="inferred from homology"/>
<reference evidence="10 11" key="1">
    <citation type="submission" date="2015-11" db="EMBL/GenBank/DDBJ databases">
        <title>Draft genome sequence of Paramesorhizobium deserti A-3-E, a strain highly resistant to diverse beta-lactam antibiotics.</title>
        <authorList>
            <person name="Lv R."/>
            <person name="Yang X."/>
            <person name="Fang N."/>
            <person name="Guo J."/>
            <person name="Luo X."/>
            <person name="Peng F."/>
            <person name="Yang R."/>
            <person name="Cui Y."/>
            <person name="Fang C."/>
            <person name="Song Y."/>
        </authorList>
    </citation>
    <scope>NUCLEOTIDE SEQUENCE [LARGE SCALE GENOMIC DNA]</scope>
    <source>
        <strain evidence="10 11">A-3-E</strain>
    </source>
</reference>
<keyword evidence="11" id="KW-1185">Reference proteome</keyword>
<feature type="transmembrane region" description="Helical" evidence="9">
    <location>
        <begin position="12"/>
        <end position="36"/>
    </location>
</feature>
<organism evidence="10 11">
    <name type="scientific">Paramesorhizobium deserti</name>
    <dbReference type="NCBI Taxonomy" id="1494590"/>
    <lineage>
        <taxon>Bacteria</taxon>
        <taxon>Pseudomonadati</taxon>
        <taxon>Pseudomonadota</taxon>
        <taxon>Alphaproteobacteria</taxon>
        <taxon>Hyphomicrobiales</taxon>
        <taxon>Phyllobacteriaceae</taxon>
        <taxon>Paramesorhizobium</taxon>
    </lineage>
</organism>
<keyword evidence="5" id="KW-0029">Amino-acid transport</keyword>
<comment type="similarity">
    <text evidence="8">Belongs to the binding-protein-dependent transport system permease family. LivHM subfamily.</text>
</comment>
<dbReference type="Pfam" id="PF02653">
    <property type="entry name" value="BPD_transp_2"/>
    <property type="match status" value="1"/>
</dbReference>
<dbReference type="GO" id="GO:0005886">
    <property type="term" value="C:plasma membrane"/>
    <property type="evidence" value="ECO:0007669"/>
    <property type="project" value="UniProtKB-SubCell"/>
</dbReference>
<dbReference type="PANTHER" id="PTHR11795">
    <property type="entry name" value="BRANCHED-CHAIN AMINO ACID TRANSPORT SYSTEM PERMEASE PROTEIN LIVH"/>
    <property type="match status" value="1"/>
</dbReference>
<keyword evidence="2" id="KW-0813">Transport</keyword>
<evidence type="ECO:0000256" key="9">
    <source>
        <dbReference type="SAM" id="Phobius"/>
    </source>
</evidence>
<comment type="caution">
    <text evidence="10">The sequence shown here is derived from an EMBL/GenBank/DDBJ whole genome shotgun (WGS) entry which is preliminary data.</text>
</comment>
<evidence type="ECO:0000256" key="4">
    <source>
        <dbReference type="ARBA" id="ARBA00022692"/>
    </source>
</evidence>
<keyword evidence="3" id="KW-1003">Cell membrane</keyword>
<comment type="subcellular location">
    <subcellularLocation>
        <location evidence="1">Cell membrane</location>
        <topology evidence="1">Multi-pass membrane protein</topology>
    </subcellularLocation>
</comment>
<dbReference type="STRING" id="1494590.ATN84_22615"/>
<evidence type="ECO:0000256" key="5">
    <source>
        <dbReference type="ARBA" id="ARBA00022970"/>
    </source>
</evidence>